<sequence>MKYLDIESWNRKQHFEHFRTLADPTFSLVVNVDVTNAFRYSKNSDYSFFILYLHACMKAINAVENFKYRIEGDKIAIYNTINASATIARKDNTFGFSYIKFSEDIIEFYANFLQEKERIENSTALFPNEYSLGCIHCSALPWVNFTAHKEPFSGDKDNSVPQLAFGKIKEEENKILMPIAVNVNHALVDGYHIGLFFNKFQEELDNFN</sequence>
<dbReference type="SMART" id="SM01059">
    <property type="entry name" value="CAT"/>
    <property type="match status" value="1"/>
</dbReference>
<organism evidence="2 3">
    <name type="scientific">Tenacibaculum todarodis</name>
    <dbReference type="NCBI Taxonomy" id="1850252"/>
    <lineage>
        <taxon>Bacteria</taxon>
        <taxon>Pseudomonadati</taxon>
        <taxon>Bacteroidota</taxon>
        <taxon>Flavobacteriia</taxon>
        <taxon>Flavobacteriales</taxon>
        <taxon>Flavobacteriaceae</taxon>
        <taxon>Tenacibaculum</taxon>
    </lineage>
</organism>
<dbReference type="AlphaFoldDB" id="A0A1L3JGH7"/>
<dbReference type="Gene3D" id="3.30.559.10">
    <property type="entry name" value="Chloramphenicol acetyltransferase-like domain"/>
    <property type="match status" value="1"/>
</dbReference>
<dbReference type="Proteomes" id="UP000181898">
    <property type="component" value="Chromosome"/>
</dbReference>
<reference evidence="2 3" key="1">
    <citation type="submission" date="2016-11" db="EMBL/GenBank/DDBJ databases">
        <title>Tenacibaculum sp. LPB0136, isolated from marine environment.</title>
        <authorList>
            <person name="Kim E."/>
            <person name="Yi H."/>
        </authorList>
    </citation>
    <scope>NUCLEOTIDE SEQUENCE [LARGE SCALE GENOMIC DNA]</scope>
    <source>
        <strain evidence="2 3">LPB0136</strain>
    </source>
</reference>
<dbReference type="Pfam" id="PF00302">
    <property type="entry name" value="CAT"/>
    <property type="match status" value="1"/>
</dbReference>
<name>A0A1L3JGH7_9FLAO</name>
<dbReference type="InterPro" id="IPR001707">
    <property type="entry name" value="Cmp_AcTrfase"/>
</dbReference>
<keyword evidence="3" id="KW-1185">Reference proteome</keyword>
<evidence type="ECO:0000313" key="3">
    <source>
        <dbReference type="Proteomes" id="UP000181898"/>
    </source>
</evidence>
<evidence type="ECO:0000256" key="1">
    <source>
        <dbReference type="PIRSR" id="PIRSR000440-1"/>
    </source>
</evidence>
<evidence type="ECO:0000313" key="2">
    <source>
        <dbReference type="EMBL" id="APG64237.1"/>
    </source>
</evidence>
<dbReference type="InterPro" id="IPR023213">
    <property type="entry name" value="CAT-like_dom_sf"/>
</dbReference>
<dbReference type="PANTHER" id="PTHR38474:SF1">
    <property type="entry name" value="SLR0299 PROTEIN"/>
    <property type="match status" value="1"/>
</dbReference>
<keyword evidence="2" id="KW-0808">Transferase</keyword>
<dbReference type="PANTHER" id="PTHR38474">
    <property type="entry name" value="SLR0299 PROTEIN"/>
    <property type="match status" value="1"/>
</dbReference>
<dbReference type="KEGG" id="ten:LPB136_02130"/>
<dbReference type="PIRSF" id="PIRSF000440">
    <property type="entry name" value="CAT"/>
    <property type="match status" value="1"/>
</dbReference>
<dbReference type="RefSeq" id="WP_072554561.1">
    <property type="nucleotide sequence ID" value="NZ_CP018155.1"/>
</dbReference>
<gene>
    <name evidence="2" type="ORF">LPB136_02130</name>
</gene>
<accession>A0A1L3JGH7</accession>
<proteinExistence type="predicted"/>
<protein>
    <submittedName>
        <fullName evidence="2">Chloramphenicol acetyltransferase</fullName>
    </submittedName>
</protein>
<dbReference type="OrthoDB" id="9801766at2"/>
<feature type="active site" description="Proton acceptor" evidence="1">
    <location>
        <position position="185"/>
    </location>
</feature>
<dbReference type="SUPFAM" id="SSF52777">
    <property type="entry name" value="CoA-dependent acyltransferases"/>
    <property type="match status" value="1"/>
</dbReference>
<dbReference type="STRING" id="1850252.LPB136_02130"/>
<dbReference type="EMBL" id="CP018155">
    <property type="protein sequence ID" value="APG64237.1"/>
    <property type="molecule type" value="Genomic_DNA"/>
</dbReference>
<dbReference type="GO" id="GO:0008811">
    <property type="term" value="F:chloramphenicol O-acetyltransferase activity"/>
    <property type="evidence" value="ECO:0007669"/>
    <property type="project" value="InterPro"/>
</dbReference>